<feature type="chain" id="PRO_5030100354" description="Outer membrane repeat protein" evidence="1">
    <location>
        <begin position="27"/>
        <end position="785"/>
    </location>
</feature>
<dbReference type="RefSeq" id="WP_123520637.1">
    <property type="nucleotide sequence ID" value="NZ_JBHLWF010000021.1"/>
</dbReference>
<protein>
    <recommendedName>
        <fullName evidence="4">Outer membrane repeat protein</fullName>
    </recommendedName>
</protein>
<keyword evidence="1" id="KW-0732">Signal</keyword>
<evidence type="ECO:0000313" key="3">
    <source>
        <dbReference type="Proteomes" id="UP000294599"/>
    </source>
</evidence>
<feature type="signal peptide" evidence="1">
    <location>
        <begin position="1"/>
        <end position="26"/>
    </location>
</feature>
<proteinExistence type="predicted"/>
<dbReference type="SUPFAM" id="SSF51126">
    <property type="entry name" value="Pectin lyase-like"/>
    <property type="match status" value="2"/>
</dbReference>
<dbReference type="EMBL" id="SMAF01000023">
    <property type="protein sequence ID" value="TCS94338.1"/>
    <property type="molecule type" value="Genomic_DNA"/>
</dbReference>
<dbReference type="AlphaFoldDB" id="A0A4S3L135"/>
<sequence length="785" mass="81939">MLHYRKLFPLLPITLSLLLCSSFARAAIYTVGSGAGCTHPTIQSAIDSAELNPGFDTVRVSRTQSWTQQALVINTNQHLNLVGGFATCNQSPADGTPTIIDGAGGAQAPVLRITTGTGGIVKLRHLTIQGGDEDGAGYGGGIYFRGDGILEVIESTITNNSAGYGGGIYAEGTGPNAELILSNNVLIHFNTARLSGGGVYNDGVEMTMNAPDSWIAFNQATGLYNAGTGQWQGGYGGGIQIVGGARDGHTYIGSPGVGGAGPVYANEARYGGGISVMSVSENAGARLIVYSTDAQRQTAIRDNFASVAGGGLYLWAEDRGGFIIGHAAVARLHNASLLDNSAPEGAAAYLARTPGLFPVGFSALMFNSGNNMPAALPCPQDRPCSRIAGNFDLDLAGDPTGGSVLFVDRDNTLIMDRTELSGNRGGRIVRAVGGDTTVEAVNTLWADNEVSQQVIRTEDDVDLLFENSTLVGNAIGAAHAISSNGRTRVQRSVLWQPGKTLVSHSGDPLFAQNIVANERQSLDGGNSPWVVATNPRFIDPANSDYRLRAASPAVDFAGSGGGPDLVGTDRGIDLPIKANRNGAGDLGAFERPALAPLVHNGNFDSNSIGRLNHWTEVTPGASSWTSDQNGIGTPGSGSIHVSQSNIPAPRVTARSQCIHLPGPGRYLLNGWGRSSANIATRDSVLLRWELRHSGSESCNAGQADASGEHFLPNGVVFAPAATPARIEVPESAWTHTSSLNIQLVVIDNGVTFPPAVSGWFDGITLEVESLDLIFADDFEQDTGPD</sequence>
<reference evidence="2 3" key="1">
    <citation type="submission" date="2019-03" db="EMBL/GenBank/DDBJ databases">
        <title>Genomic Encyclopedia of Type Strains, Phase IV (KMG-IV): sequencing the most valuable type-strain genomes for metagenomic binning, comparative biology and taxonomic classification.</title>
        <authorList>
            <person name="Goeker M."/>
        </authorList>
    </citation>
    <scope>NUCLEOTIDE SEQUENCE [LARGE SCALE GENOMIC DNA]</scope>
    <source>
        <strain evidence="2 3">DSM 21944</strain>
    </source>
</reference>
<comment type="caution">
    <text evidence="2">The sequence shown here is derived from an EMBL/GenBank/DDBJ whole genome shotgun (WGS) entry which is preliminary data.</text>
</comment>
<evidence type="ECO:0000256" key="1">
    <source>
        <dbReference type="SAM" id="SignalP"/>
    </source>
</evidence>
<dbReference type="OrthoDB" id="5945231at2"/>
<evidence type="ECO:0008006" key="4">
    <source>
        <dbReference type="Google" id="ProtNLM"/>
    </source>
</evidence>
<accession>A0A4S3L135</accession>
<gene>
    <name evidence="2" type="ORF">EDC25_1238</name>
</gene>
<organism evidence="2 3">
    <name type="scientific">Pseudofulvimonas gallinarii</name>
    <dbReference type="NCBI Taxonomy" id="634155"/>
    <lineage>
        <taxon>Bacteria</taxon>
        <taxon>Pseudomonadati</taxon>
        <taxon>Pseudomonadota</taxon>
        <taxon>Gammaproteobacteria</taxon>
        <taxon>Lysobacterales</taxon>
        <taxon>Rhodanobacteraceae</taxon>
        <taxon>Pseudofulvimonas</taxon>
    </lineage>
</organism>
<evidence type="ECO:0000313" key="2">
    <source>
        <dbReference type="EMBL" id="TCS94338.1"/>
    </source>
</evidence>
<name>A0A4S3L135_9GAMM</name>
<dbReference type="InterPro" id="IPR011050">
    <property type="entry name" value="Pectin_lyase_fold/virulence"/>
</dbReference>
<dbReference type="Proteomes" id="UP000294599">
    <property type="component" value="Unassembled WGS sequence"/>
</dbReference>
<keyword evidence="3" id="KW-1185">Reference proteome</keyword>